<reference evidence="2" key="1">
    <citation type="submission" date="2021-03" db="EMBL/GenBank/DDBJ databases">
        <title>Draft genome sequence of rust myrtle Austropuccinia psidii MF-1, a brazilian biotype.</title>
        <authorList>
            <person name="Quecine M.C."/>
            <person name="Pachon D.M.R."/>
            <person name="Bonatelli M.L."/>
            <person name="Correr F.H."/>
            <person name="Franceschini L.M."/>
            <person name="Leite T.F."/>
            <person name="Margarido G.R.A."/>
            <person name="Almeida C.A."/>
            <person name="Ferrarezi J.A."/>
            <person name="Labate C.A."/>
        </authorList>
    </citation>
    <scope>NUCLEOTIDE SEQUENCE</scope>
    <source>
        <strain evidence="2">MF-1</strain>
    </source>
</reference>
<organism evidence="2 3">
    <name type="scientific">Austropuccinia psidii MF-1</name>
    <dbReference type="NCBI Taxonomy" id="1389203"/>
    <lineage>
        <taxon>Eukaryota</taxon>
        <taxon>Fungi</taxon>
        <taxon>Dikarya</taxon>
        <taxon>Basidiomycota</taxon>
        <taxon>Pucciniomycotina</taxon>
        <taxon>Pucciniomycetes</taxon>
        <taxon>Pucciniales</taxon>
        <taxon>Sphaerophragmiaceae</taxon>
        <taxon>Austropuccinia</taxon>
    </lineage>
</organism>
<name>A0A9Q3PXQ9_9BASI</name>
<feature type="region of interest" description="Disordered" evidence="1">
    <location>
        <begin position="58"/>
        <end position="91"/>
    </location>
</feature>
<evidence type="ECO:0000313" key="2">
    <source>
        <dbReference type="EMBL" id="MBW0577025.1"/>
    </source>
</evidence>
<dbReference type="EMBL" id="AVOT02099717">
    <property type="protein sequence ID" value="MBW0577025.1"/>
    <property type="molecule type" value="Genomic_DNA"/>
</dbReference>
<evidence type="ECO:0000256" key="1">
    <source>
        <dbReference type="SAM" id="MobiDB-lite"/>
    </source>
</evidence>
<dbReference type="AlphaFoldDB" id="A0A9Q3PXQ9"/>
<evidence type="ECO:0000313" key="3">
    <source>
        <dbReference type="Proteomes" id="UP000765509"/>
    </source>
</evidence>
<gene>
    <name evidence="2" type="ORF">O181_116740</name>
</gene>
<keyword evidence="3" id="KW-1185">Reference proteome</keyword>
<protein>
    <submittedName>
        <fullName evidence="2">Uncharacterized protein</fullName>
    </submittedName>
</protein>
<accession>A0A9Q3PXQ9</accession>
<comment type="caution">
    <text evidence="2">The sequence shown here is derived from an EMBL/GenBank/DDBJ whole genome shotgun (WGS) entry which is preliminary data.</text>
</comment>
<dbReference type="Proteomes" id="UP000765509">
    <property type="component" value="Unassembled WGS sequence"/>
</dbReference>
<sequence length="135" mass="14583">MSFSLEIRPHTCNEQKIVIHFNNVLYSCELALPSGPSFNLYTVLNNFLPPELYNSLPNSNSANPPPNNYINPNISSALSTDSHGNDSSSSTTTVLNFPINPSLSSNSVATASPFSNIFSYLNASSPPLFTPNMPS</sequence>
<proteinExistence type="predicted"/>